<evidence type="ECO:0000256" key="1">
    <source>
        <dbReference type="SAM" id="MobiDB-lite"/>
    </source>
</evidence>
<sequence length="342" mass="37990">MRVCCVAQAPGAPSQDVLQASLARRALSLTERAHEVSRASPPLHRGSGHEEAAQADHFVPRCAIPRQCQKARWLYASIAKAASFSLPISAAFVAVFPGRACFCFDLSVLVRLAASSRKRLQETKALRTRMQMDVETVQASPALAAHLQTSPKPQVSKYYFKKKTSSSHSRNGKDDANHDSRIQPRSPLSRQSLTFDATSTYHAGAFYEIDHDKLPPKSPIHLKSIRVVKVSECTNLDITVKFPSLQALRSFFSSYPAPGTGPELDERFVMSSNHAARILRRRVAEEELEGEVQQDSFGSSSPGSTTSPHLSRCRHGHRASRRYPLHLRLRWGRQPTPAYSPR</sequence>
<dbReference type="GO" id="GO:0007131">
    <property type="term" value="P:reciprocal meiotic recombination"/>
    <property type="evidence" value="ECO:0007669"/>
    <property type="project" value="InterPro"/>
</dbReference>
<feature type="compositionally biased region" description="Low complexity" evidence="1">
    <location>
        <begin position="298"/>
        <end position="308"/>
    </location>
</feature>
<proteinExistence type="predicted"/>
<dbReference type="InterPro" id="IPR044221">
    <property type="entry name" value="DYAD/AMEIOTIC1"/>
</dbReference>
<feature type="region of interest" description="Disordered" evidence="1">
    <location>
        <begin position="161"/>
        <end position="189"/>
    </location>
</feature>
<evidence type="ECO:0000313" key="2">
    <source>
        <dbReference type="EMBL" id="CAD6205988.1"/>
    </source>
</evidence>
<keyword evidence="3" id="KW-1185">Reference proteome</keyword>
<feature type="compositionally biased region" description="Basic and acidic residues" evidence="1">
    <location>
        <begin position="171"/>
        <end position="182"/>
    </location>
</feature>
<organism evidence="2 3">
    <name type="scientific">Miscanthus lutarioriparius</name>
    <dbReference type="NCBI Taxonomy" id="422564"/>
    <lineage>
        <taxon>Eukaryota</taxon>
        <taxon>Viridiplantae</taxon>
        <taxon>Streptophyta</taxon>
        <taxon>Embryophyta</taxon>
        <taxon>Tracheophyta</taxon>
        <taxon>Spermatophyta</taxon>
        <taxon>Magnoliopsida</taxon>
        <taxon>Liliopsida</taxon>
        <taxon>Poales</taxon>
        <taxon>Poaceae</taxon>
        <taxon>PACMAD clade</taxon>
        <taxon>Panicoideae</taxon>
        <taxon>Andropogonodae</taxon>
        <taxon>Andropogoneae</taxon>
        <taxon>Saccharinae</taxon>
        <taxon>Miscanthus</taxon>
    </lineage>
</organism>
<dbReference type="OrthoDB" id="1163830at2759"/>
<dbReference type="PANTHER" id="PTHR46740:SF2">
    <property type="entry name" value="PROTEIN DYAD"/>
    <property type="match status" value="1"/>
</dbReference>
<evidence type="ECO:0000313" key="3">
    <source>
        <dbReference type="Proteomes" id="UP000604825"/>
    </source>
</evidence>
<dbReference type="AlphaFoldDB" id="A0A811MKN7"/>
<comment type="caution">
    <text evidence="2">The sequence shown here is derived from an EMBL/GenBank/DDBJ whole genome shotgun (WGS) entry which is preliminary data.</text>
</comment>
<reference evidence="2" key="1">
    <citation type="submission" date="2020-10" db="EMBL/GenBank/DDBJ databases">
        <authorList>
            <person name="Han B."/>
            <person name="Lu T."/>
            <person name="Zhao Q."/>
            <person name="Huang X."/>
            <person name="Zhao Y."/>
        </authorList>
    </citation>
    <scope>NUCLEOTIDE SEQUENCE</scope>
</reference>
<dbReference type="GO" id="GO:0051177">
    <property type="term" value="P:meiotic sister chromatid cohesion"/>
    <property type="evidence" value="ECO:0007669"/>
    <property type="project" value="InterPro"/>
</dbReference>
<dbReference type="Proteomes" id="UP000604825">
    <property type="component" value="Unassembled WGS sequence"/>
</dbReference>
<protein>
    <submittedName>
        <fullName evidence="2">Uncharacterized protein</fullName>
    </submittedName>
</protein>
<feature type="compositionally biased region" description="Basic residues" evidence="1">
    <location>
        <begin position="311"/>
        <end position="321"/>
    </location>
</feature>
<dbReference type="EMBL" id="CAJGYO010000001">
    <property type="protein sequence ID" value="CAD6205988.1"/>
    <property type="molecule type" value="Genomic_DNA"/>
</dbReference>
<name>A0A811MKN7_9POAL</name>
<accession>A0A811MKN7</accession>
<feature type="region of interest" description="Disordered" evidence="1">
    <location>
        <begin position="289"/>
        <end position="321"/>
    </location>
</feature>
<gene>
    <name evidence="2" type="ORF">NCGR_LOCUS3754</name>
</gene>
<dbReference type="PANTHER" id="PTHR46740">
    <property type="entry name" value="PROTEIN DYAD"/>
    <property type="match status" value="1"/>
</dbReference>